<evidence type="ECO:0000256" key="1">
    <source>
        <dbReference type="SAM" id="MobiDB-lite"/>
    </source>
</evidence>
<accession>A0ABT5R2F3</accession>
<comment type="caution">
    <text evidence="3">The sequence shown here is derived from an EMBL/GenBank/DDBJ whole genome shotgun (WGS) entry which is preliminary data.</text>
</comment>
<organism evidence="3 4">
    <name type="scientific">Enterovibrio gelatinilyticus</name>
    <dbReference type="NCBI Taxonomy" id="2899819"/>
    <lineage>
        <taxon>Bacteria</taxon>
        <taxon>Pseudomonadati</taxon>
        <taxon>Pseudomonadota</taxon>
        <taxon>Gammaproteobacteria</taxon>
        <taxon>Vibrionales</taxon>
        <taxon>Vibrionaceae</taxon>
        <taxon>Enterovibrio</taxon>
    </lineage>
</organism>
<feature type="region of interest" description="Disordered" evidence="1">
    <location>
        <begin position="81"/>
        <end position="100"/>
    </location>
</feature>
<proteinExistence type="predicted"/>
<evidence type="ECO:0000313" key="3">
    <source>
        <dbReference type="EMBL" id="MDD1794458.1"/>
    </source>
</evidence>
<dbReference type="PROSITE" id="PS51977">
    <property type="entry name" value="WGR"/>
    <property type="match status" value="1"/>
</dbReference>
<protein>
    <recommendedName>
        <fullName evidence="2">WGR domain-containing protein</fullName>
    </recommendedName>
</protein>
<evidence type="ECO:0000259" key="2">
    <source>
        <dbReference type="PROSITE" id="PS51977"/>
    </source>
</evidence>
<sequence length="1037" mass="116763">MRLIKTSRLSFQEGKSDKVYDVDLVDTTNTNENERYLVNFRYGRRGASLREGTKTPVPVSLEKAEKLFASVVVSKTNKGYVDAVSSPSQPSKRVSTSGSSASLLDRIRHEKNADARARQIWRLPPERNPEAAALIVTLLGQKDDLHEYTLLWSLGRVGNEENIDSVTPYLTHANNTLASLAVEVVLALTPEQARKSAFESLRTHQEDITADTLKNAVEQFNNTDTRRATSYPIGTLLKAAYLQARVDADMHQTLLQLLPSLPFVPGAFHGMRYMLKMSEFRTDAAVLAALNVRLEQSKPHFTREWDVLYNEHGRLNVEEELASSTARLAHSQKTHRYFVARYARVLKHLGITQNAHFIALAESTLLQYSGEQAKRARSTPHYRWDDNWRRQLIATHHYDEFAHCSSLNTLLRANNPAYSKNRRGIWRFDPDVSFEGRGEAFPELWDNAPDSLLRIASDTECEPISDFAIRALEDNTEFLETLSLDAVLTLFTKPFKRSQDFASERLKHLLANQAVTNDILVTLFDSGLAAPASLGLTLLGQKRDFNDFLVALSYALCIDPSTQLASHTNVVAWLNTPEQKAKFTFVDKTELLTTVISVASKKDFASKDHAIQVFDWLMTQCHDVLTKTYRDLSTIDALILSTSPRLSLFGCKLLDAMPIAYHQMSDAVLETIRASDDQDIHAFNLALLKKLDSDELASKLDFLLEMLTKSSDTDQRAILSVLEQTMQGASYNASHAENQKAIFKHIVALLHGHKLDDALQHTLSDFLRVHGADRLREDSEALWLLATARSEVVHTLASEQFDKQVSHDAFSADKWLALLNSPTLSLREKARTYFDDTPEALIVQMDCIVPIMESEWPDTQAFAFTFCRETLSRDRWTPDQIVAVCDSVVEPVQRFGRELVQTHFDQGDAEQYLLQLSQHPAANVELFVSQLLPQHAANNETAILALQPYFVSVLSRANTGRPAKDNVIRFLKAHADNSDAIREMLCQMLTRLSLTSVQKDKAEYIKLMLSLKKSHSDLALPVALKSLRNTTLSEVAK</sequence>
<dbReference type="SUPFAM" id="SSF142921">
    <property type="entry name" value="WGR domain-like"/>
    <property type="match status" value="1"/>
</dbReference>
<dbReference type="SMART" id="SM00773">
    <property type="entry name" value="WGR"/>
    <property type="match status" value="1"/>
</dbReference>
<dbReference type="InterPro" id="IPR008893">
    <property type="entry name" value="WGR_domain"/>
</dbReference>
<feature type="compositionally biased region" description="Polar residues" evidence="1">
    <location>
        <begin position="85"/>
        <end position="100"/>
    </location>
</feature>
<dbReference type="EMBL" id="JAJUBC010000017">
    <property type="protein sequence ID" value="MDD1794458.1"/>
    <property type="molecule type" value="Genomic_DNA"/>
</dbReference>
<name>A0ABT5R2F3_9GAMM</name>
<dbReference type="InterPro" id="IPR036930">
    <property type="entry name" value="WGR_dom_sf"/>
</dbReference>
<feature type="domain" description="WGR" evidence="2">
    <location>
        <begin position="1"/>
        <end position="93"/>
    </location>
</feature>
<gene>
    <name evidence="3" type="ORF">LRP50_15090</name>
</gene>
<dbReference type="Gene3D" id="2.20.140.10">
    <property type="entry name" value="WGR domain"/>
    <property type="match status" value="1"/>
</dbReference>
<dbReference type="CDD" id="cd07998">
    <property type="entry name" value="WGR_DNA_ligase"/>
    <property type="match status" value="1"/>
</dbReference>
<keyword evidence="4" id="KW-1185">Reference proteome</keyword>
<dbReference type="RefSeq" id="WP_274165286.1">
    <property type="nucleotide sequence ID" value="NZ_JAJUBC010000017.1"/>
</dbReference>
<reference evidence="3" key="1">
    <citation type="submission" date="2021-12" db="EMBL/GenBank/DDBJ databases">
        <title>Enterovibrio ZSDZ35 sp. nov. and Enterovibrio ZSDZ42 sp. nov., isolated from coastal seawater in Qingdao.</title>
        <authorList>
            <person name="Zhang P."/>
        </authorList>
    </citation>
    <scope>NUCLEOTIDE SEQUENCE</scope>
    <source>
        <strain evidence="3">ZSDZ42</strain>
    </source>
</reference>
<dbReference type="Proteomes" id="UP001149400">
    <property type="component" value="Unassembled WGS sequence"/>
</dbReference>
<evidence type="ECO:0000313" key="4">
    <source>
        <dbReference type="Proteomes" id="UP001149400"/>
    </source>
</evidence>